<dbReference type="PROSITE" id="PS00094">
    <property type="entry name" value="C5_MTASE_1"/>
    <property type="match status" value="1"/>
</dbReference>
<dbReference type="OrthoDB" id="9813719at2"/>
<evidence type="ECO:0000256" key="7">
    <source>
        <dbReference type="RuleBase" id="RU000417"/>
    </source>
</evidence>
<evidence type="ECO:0000256" key="2">
    <source>
        <dbReference type="ARBA" id="ARBA00022679"/>
    </source>
</evidence>
<dbReference type="InterPro" id="IPR018117">
    <property type="entry name" value="C5_DNA_meth_AS"/>
</dbReference>
<sequence>MLSKRYTAIDLFAGAGGMSLGFEQAGFDVLAAVEYDPIHASIHQYNFPQTKVICADVSKITGHSILEQLGKKPGEIDVVFGGPPCQGFSMIGRRLADDERNILLFHFYKIISEVRPKYFVMENVSGLTVGNAKNLLQTVINEFQGIGYEITLPYKVLNASSFGVPQSRKRLFLYGAYKGNPVIEYPEPTVIPREIKGTPPTAKTKGLPIGPSVYDAIADLPNVDLFEELLTQDWIEFITEPKSDYARYLAGLLTDKEDLSLPRIFNRNILTSSMRTKHNDESKKRFVETEQGQVEPVSRFLKLHPEGVSNTLRAGSDSKHGAFTSPRPIHYIYPRVITVREAARLHSFPDWFRFHVTKWHGFREVGNAVPPLLARAVAKQISKALGGNVKQPVQKISLSNEELLSYNMAAAAKEHSVSKDVIGKRDREAIIEGGSRVASKYDKIISDIFFSNYRDGLREFNFVREDIERSATKLGIKLPKNIGDVIYSYRFRKAFPKEILDTCSGNEEWTIEGAGDAKYKFKLFSSGAKVVPSTNLFEIKIPDSTPEIIAKYAVLDEQALLARVRYNRLIDIFTGITTYSLQNHLRTKVPSIGQIEIDEIYVGVNKKGEHFIIPVQAKSGNDSIGITQVKQDLEYCNYRYPTLKHKAIAVHAKEPNLIAMFELIIQNDELKVVEERHYRLVPASEISDDDLRMMSDIGQN</sequence>
<evidence type="ECO:0000256" key="5">
    <source>
        <dbReference type="PROSITE-ProRule" id="PRU01016"/>
    </source>
</evidence>
<dbReference type="NCBIfam" id="TIGR00675">
    <property type="entry name" value="dcm"/>
    <property type="match status" value="1"/>
</dbReference>
<keyword evidence="2 5" id="KW-0808">Transferase</keyword>
<feature type="active site" evidence="5">
    <location>
        <position position="85"/>
    </location>
</feature>
<name>A0A6N8ERU6_PAEMA</name>
<accession>A0A6N8ERU6</accession>
<dbReference type="GO" id="GO:0009307">
    <property type="term" value="P:DNA restriction-modification system"/>
    <property type="evidence" value="ECO:0007669"/>
    <property type="project" value="UniProtKB-KW"/>
</dbReference>
<evidence type="ECO:0000256" key="4">
    <source>
        <dbReference type="ARBA" id="ARBA00022747"/>
    </source>
</evidence>
<evidence type="ECO:0000256" key="1">
    <source>
        <dbReference type="ARBA" id="ARBA00022603"/>
    </source>
</evidence>
<dbReference type="Gene3D" id="3.90.120.10">
    <property type="entry name" value="DNA Methylase, subunit A, domain 2"/>
    <property type="match status" value="1"/>
</dbReference>
<protein>
    <recommendedName>
        <fullName evidence="7">Cytosine-specific methyltransferase</fullName>
        <ecNumber evidence="7">2.1.1.37</ecNumber>
    </recommendedName>
</protein>
<dbReference type="Pfam" id="PF00145">
    <property type="entry name" value="DNA_methylase"/>
    <property type="match status" value="1"/>
</dbReference>
<comment type="catalytic activity">
    <reaction evidence="7">
        <text>a 2'-deoxycytidine in DNA + S-adenosyl-L-methionine = a 5-methyl-2'-deoxycytidine in DNA + S-adenosyl-L-homocysteine + H(+)</text>
        <dbReference type="Rhea" id="RHEA:13681"/>
        <dbReference type="Rhea" id="RHEA-COMP:11369"/>
        <dbReference type="Rhea" id="RHEA-COMP:11370"/>
        <dbReference type="ChEBI" id="CHEBI:15378"/>
        <dbReference type="ChEBI" id="CHEBI:57856"/>
        <dbReference type="ChEBI" id="CHEBI:59789"/>
        <dbReference type="ChEBI" id="CHEBI:85452"/>
        <dbReference type="ChEBI" id="CHEBI:85454"/>
        <dbReference type="EC" id="2.1.1.37"/>
    </reaction>
</comment>
<dbReference type="SUPFAM" id="SSF53335">
    <property type="entry name" value="S-adenosyl-L-methionine-dependent methyltransferases"/>
    <property type="match status" value="1"/>
</dbReference>
<keyword evidence="1 5" id="KW-0489">Methyltransferase</keyword>
<dbReference type="PANTHER" id="PTHR10629">
    <property type="entry name" value="CYTOSINE-SPECIFIC METHYLTRANSFERASE"/>
    <property type="match status" value="1"/>
</dbReference>
<dbReference type="EC" id="2.1.1.37" evidence="7"/>
<proteinExistence type="inferred from homology"/>
<dbReference type="InterPro" id="IPR031303">
    <property type="entry name" value="C5_meth_CS"/>
</dbReference>
<dbReference type="GO" id="GO:0003886">
    <property type="term" value="F:DNA (cytosine-5-)-methyltransferase activity"/>
    <property type="evidence" value="ECO:0007669"/>
    <property type="project" value="UniProtKB-EC"/>
</dbReference>
<dbReference type="PROSITE" id="PS00095">
    <property type="entry name" value="C5_MTASE_2"/>
    <property type="match status" value="1"/>
</dbReference>
<dbReference type="GO" id="GO:0032259">
    <property type="term" value="P:methylation"/>
    <property type="evidence" value="ECO:0007669"/>
    <property type="project" value="UniProtKB-KW"/>
</dbReference>
<gene>
    <name evidence="8" type="primary">dcm</name>
    <name evidence="8" type="ORF">GNQ08_08055</name>
</gene>
<dbReference type="Gene3D" id="3.40.50.150">
    <property type="entry name" value="Vaccinia Virus protein VP39"/>
    <property type="match status" value="1"/>
</dbReference>
<evidence type="ECO:0000256" key="3">
    <source>
        <dbReference type="ARBA" id="ARBA00022691"/>
    </source>
</evidence>
<keyword evidence="3 5" id="KW-0949">S-adenosyl-L-methionine</keyword>
<evidence type="ECO:0000256" key="6">
    <source>
        <dbReference type="RuleBase" id="RU000416"/>
    </source>
</evidence>
<dbReference type="InterPro" id="IPR050390">
    <property type="entry name" value="C5-Methyltransferase"/>
</dbReference>
<dbReference type="EMBL" id="WNZZ01000004">
    <property type="protein sequence ID" value="MUG22365.1"/>
    <property type="molecule type" value="Genomic_DNA"/>
</dbReference>
<dbReference type="InterPro" id="IPR029063">
    <property type="entry name" value="SAM-dependent_MTases_sf"/>
</dbReference>
<dbReference type="Proteomes" id="UP000442469">
    <property type="component" value="Unassembled WGS sequence"/>
</dbReference>
<evidence type="ECO:0000313" key="8">
    <source>
        <dbReference type="EMBL" id="MUG22365.1"/>
    </source>
</evidence>
<comment type="similarity">
    <text evidence="5 6">Belongs to the class I-like SAM-binding methyltransferase superfamily. C5-methyltransferase family.</text>
</comment>
<comment type="caution">
    <text evidence="8">The sequence shown here is derived from an EMBL/GenBank/DDBJ whole genome shotgun (WGS) entry which is preliminary data.</text>
</comment>
<dbReference type="PRINTS" id="PR00105">
    <property type="entry name" value="C5METTRFRASE"/>
</dbReference>
<organism evidence="8 9">
    <name type="scientific">Paenibacillus macerans</name>
    <name type="common">Bacillus macerans</name>
    <dbReference type="NCBI Taxonomy" id="44252"/>
    <lineage>
        <taxon>Bacteria</taxon>
        <taxon>Bacillati</taxon>
        <taxon>Bacillota</taxon>
        <taxon>Bacilli</taxon>
        <taxon>Bacillales</taxon>
        <taxon>Paenibacillaceae</taxon>
        <taxon>Paenibacillus</taxon>
    </lineage>
</organism>
<evidence type="ECO:0000313" key="9">
    <source>
        <dbReference type="Proteomes" id="UP000442469"/>
    </source>
</evidence>
<reference evidence="8 9" key="1">
    <citation type="submission" date="2019-11" db="EMBL/GenBank/DDBJ databases">
        <title>Draft genome sequences of five Paenibacillus species of dairy origin.</title>
        <authorList>
            <person name="Olajide A.M."/>
            <person name="Chen S."/>
            <person name="Lapointe G."/>
        </authorList>
    </citation>
    <scope>NUCLEOTIDE SEQUENCE [LARGE SCALE GENOMIC DNA]</scope>
    <source>
        <strain evidence="8 9">3CT49</strain>
    </source>
</reference>
<dbReference type="PANTHER" id="PTHR10629:SF52">
    <property type="entry name" value="DNA (CYTOSINE-5)-METHYLTRANSFERASE 1"/>
    <property type="match status" value="1"/>
</dbReference>
<dbReference type="InterPro" id="IPR001525">
    <property type="entry name" value="C5_MeTfrase"/>
</dbReference>
<keyword evidence="4" id="KW-0680">Restriction system</keyword>
<dbReference type="PROSITE" id="PS51679">
    <property type="entry name" value="SAM_MT_C5"/>
    <property type="match status" value="1"/>
</dbReference>
<dbReference type="AlphaFoldDB" id="A0A6N8ERU6"/>